<dbReference type="PANTHER" id="PTHR34068:SF2">
    <property type="entry name" value="UPF0145 PROTEIN SCO3412"/>
    <property type="match status" value="1"/>
</dbReference>
<dbReference type="PANTHER" id="PTHR34068">
    <property type="entry name" value="UPF0145 PROTEIN YBJQ"/>
    <property type="match status" value="1"/>
</dbReference>
<name>A0A7D9CX54_DEKBR</name>
<dbReference type="Proteomes" id="UP000478008">
    <property type="component" value="Unassembled WGS sequence"/>
</dbReference>
<comment type="similarity">
    <text evidence="1">Belongs to the UPF0145 family.</text>
</comment>
<dbReference type="Pfam" id="PF01906">
    <property type="entry name" value="YbjQ_1"/>
    <property type="match status" value="1"/>
</dbReference>
<dbReference type="Gene3D" id="3.30.110.70">
    <property type="entry name" value="Hypothetical protein apc22750. Chain B"/>
    <property type="match status" value="1"/>
</dbReference>
<keyword evidence="3" id="KW-1185">Reference proteome</keyword>
<evidence type="ECO:0000313" key="3">
    <source>
        <dbReference type="Proteomes" id="UP000478008"/>
    </source>
</evidence>
<protein>
    <submittedName>
        <fullName evidence="2">DEBR0S2_20736g1_1</fullName>
    </submittedName>
</protein>
<evidence type="ECO:0000256" key="1">
    <source>
        <dbReference type="ARBA" id="ARBA00010751"/>
    </source>
</evidence>
<proteinExistence type="inferred from homology"/>
<evidence type="ECO:0000313" key="2">
    <source>
        <dbReference type="EMBL" id="VUG17977.1"/>
    </source>
</evidence>
<reference evidence="2 3" key="1">
    <citation type="submission" date="2019-07" db="EMBL/GenBank/DDBJ databases">
        <authorList>
            <person name="Friedrich A."/>
            <person name="Schacherer J."/>
        </authorList>
    </citation>
    <scope>NUCLEOTIDE SEQUENCE [LARGE SCALE GENOMIC DNA]</scope>
</reference>
<dbReference type="SUPFAM" id="SSF117782">
    <property type="entry name" value="YbjQ-like"/>
    <property type="match status" value="1"/>
</dbReference>
<sequence>MYVIYFLKNSTIISLNQKIMALGKSRNDDIINSRDGAFAFDSPNYGNMQISTGNDLPGYTIIQNLGLVYGTTVRSRHVAANIGAGLKSLVGGELKSITKNVVQSRNQALERMISAALALGANGIYAFRFDCGSIGEGLTEICCYGTAVIAERCGNGHKH</sequence>
<dbReference type="InterPro" id="IPR002765">
    <property type="entry name" value="UPF0145_YbjQ-like"/>
</dbReference>
<accession>A0A7D9CX54</accession>
<gene>
    <name evidence="2" type="ORF">DEBR0S2_20736G</name>
</gene>
<dbReference type="EMBL" id="CABFWN010000002">
    <property type="protein sequence ID" value="VUG17977.1"/>
    <property type="molecule type" value="Genomic_DNA"/>
</dbReference>
<dbReference type="HAMAP" id="MF_00338">
    <property type="entry name" value="UPF0145"/>
    <property type="match status" value="1"/>
</dbReference>
<organism evidence="2 3">
    <name type="scientific">Dekkera bruxellensis</name>
    <name type="common">Brettanomyces custersii</name>
    <dbReference type="NCBI Taxonomy" id="5007"/>
    <lineage>
        <taxon>Eukaryota</taxon>
        <taxon>Fungi</taxon>
        <taxon>Dikarya</taxon>
        <taxon>Ascomycota</taxon>
        <taxon>Saccharomycotina</taxon>
        <taxon>Pichiomycetes</taxon>
        <taxon>Pichiales</taxon>
        <taxon>Pichiaceae</taxon>
        <taxon>Brettanomyces</taxon>
    </lineage>
</organism>
<dbReference type="AlphaFoldDB" id="A0A7D9CX54"/>
<dbReference type="InterPro" id="IPR035439">
    <property type="entry name" value="UPF0145_dom_sf"/>
</dbReference>